<protein>
    <submittedName>
        <fullName evidence="2">Uncharacterized protein</fullName>
    </submittedName>
</protein>
<name>A0A2P5CWH6_PARAD</name>
<evidence type="ECO:0000256" key="1">
    <source>
        <dbReference type="SAM" id="MobiDB-lite"/>
    </source>
</evidence>
<feature type="region of interest" description="Disordered" evidence="1">
    <location>
        <begin position="32"/>
        <end position="51"/>
    </location>
</feature>
<organism evidence="2 3">
    <name type="scientific">Parasponia andersonii</name>
    <name type="common">Sponia andersonii</name>
    <dbReference type="NCBI Taxonomy" id="3476"/>
    <lineage>
        <taxon>Eukaryota</taxon>
        <taxon>Viridiplantae</taxon>
        <taxon>Streptophyta</taxon>
        <taxon>Embryophyta</taxon>
        <taxon>Tracheophyta</taxon>
        <taxon>Spermatophyta</taxon>
        <taxon>Magnoliopsida</taxon>
        <taxon>eudicotyledons</taxon>
        <taxon>Gunneridae</taxon>
        <taxon>Pentapetalae</taxon>
        <taxon>rosids</taxon>
        <taxon>fabids</taxon>
        <taxon>Rosales</taxon>
        <taxon>Cannabaceae</taxon>
        <taxon>Parasponia</taxon>
    </lineage>
</organism>
<evidence type="ECO:0000313" key="2">
    <source>
        <dbReference type="EMBL" id="PON65400.1"/>
    </source>
</evidence>
<dbReference type="EMBL" id="JXTB01000088">
    <property type="protein sequence ID" value="PON65400.1"/>
    <property type="molecule type" value="Genomic_DNA"/>
</dbReference>
<dbReference type="AlphaFoldDB" id="A0A2P5CWH6"/>
<evidence type="ECO:0000313" key="3">
    <source>
        <dbReference type="Proteomes" id="UP000237105"/>
    </source>
</evidence>
<dbReference type="Proteomes" id="UP000237105">
    <property type="component" value="Unassembled WGS sequence"/>
</dbReference>
<reference evidence="3" key="1">
    <citation type="submission" date="2016-06" db="EMBL/GenBank/DDBJ databases">
        <title>Parallel loss of symbiosis genes in relatives of nitrogen-fixing non-legume Parasponia.</title>
        <authorList>
            <person name="Van Velzen R."/>
            <person name="Holmer R."/>
            <person name="Bu F."/>
            <person name="Rutten L."/>
            <person name="Van Zeijl A."/>
            <person name="Liu W."/>
            <person name="Santuari L."/>
            <person name="Cao Q."/>
            <person name="Sharma T."/>
            <person name="Shen D."/>
            <person name="Roswanjaya Y."/>
            <person name="Wardhani T."/>
            <person name="Kalhor M.S."/>
            <person name="Jansen J."/>
            <person name="Van den Hoogen J."/>
            <person name="Gungor B."/>
            <person name="Hartog M."/>
            <person name="Hontelez J."/>
            <person name="Verver J."/>
            <person name="Yang W.-C."/>
            <person name="Schijlen E."/>
            <person name="Repin R."/>
            <person name="Schilthuizen M."/>
            <person name="Schranz E."/>
            <person name="Heidstra R."/>
            <person name="Miyata K."/>
            <person name="Fedorova E."/>
            <person name="Kohlen W."/>
            <person name="Bisseling T."/>
            <person name="Smit S."/>
            <person name="Geurts R."/>
        </authorList>
    </citation>
    <scope>NUCLEOTIDE SEQUENCE [LARGE SCALE GENOMIC DNA]</scope>
    <source>
        <strain evidence="3">cv. WU1-14</strain>
    </source>
</reference>
<comment type="caution">
    <text evidence="2">The sequence shown here is derived from an EMBL/GenBank/DDBJ whole genome shotgun (WGS) entry which is preliminary data.</text>
</comment>
<accession>A0A2P5CWH6</accession>
<keyword evidence="3" id="KW-1185">Reference proteome</keyword>
<gene>
    <name evidence="2" type="ORF">PanWU01x14_117140</name>
</gene>
<feature type="non-terminal residue" evidence="2">
    <location>
        <position position="1"/>
    </location>
</feature>
<proteinExistence type="predicted"/>
<sequence>DSSSVSITYAATLSLQPSHSLCLCHKTPFSSFTTAQPPASRHQSHSLSSNAAPSAQQLCLVRVATSPPHLRSNSPHPRSNAAPSELVVFLAHCLAKSHSSGSSATPLFLSLSSSRPSVILSLSLSLSLSVARGPQK</sequence>